<feature type="binding site" evidence="11">
    <location>
        <position position="235"/>
    </location>
    <ligand>
        <name>Mn(2+)</name>
        <dbReference type="ChEBI" id="CHEBI:29035"/>
    </ligand>
</feature>
<dbReference type="InterPro" id="IPR012160">
    <property type="entry name" value="LtaS-like"/>
</dbReference>
<evidence type="ECO:0000256" key="3">
    <source>
        <dbReference type="ARBA" id="ARBA00009983"/>
    </source>
</evidence>
<comment type="pathway">
    <text evidence="2">Cell wall biogenesis; lipoteichoic acid biosynthesis.</text>
</comment>
<name>A0A1H0G8X6_9BACI</name>
<comment type="similarity">
    <text evidence="3 8">Belongs to the LTA synthase family.</text>
</comment>
<evidence type="ECO:0000259" key="13">
    <source>
        <dbReference type="Pfam" id="PF00884"/>
    </source>
</evidence>
<feature type="transmembrane region" description="Helical" evidence="12">
    <location>
        <begin position="7"/>
        <end position="24"/>
    </location>
</feature>
<keyword evidence="10" id="KW-0479">Metal-binding</keyword>
<feature type="binding site" evidence="11">
    <location>
        <position position="449"/>
    </location>
    <ligand>
        <name>Mn(2+)</name>
        <dbReference type="ChEBI" id="CHEBI:29035"/>
    </ligand>
</feature>
<dbReference type="GO" id="GO:0016740">
    <property type="term" value="F:transferase activity"/>
    <property type="evidence" value="ECO:0007669"/>
    <property type="project" value="UniProtKB-KW"/>
</dbReference>
<keyword evidence="6 12" id="KW-1133">Transmembrane helix</keyword>
<keyword evidence="14" id="KW-0808">Transferase</keyword>
<evidence type="ECO:0000256" key="9">
    <source>
        <dbReference type="PIRSR" id="PIRSR005091-1"/>
    </source>
</evidence>
<protein>
    <submittedName>
        <fullName evidence="14">Phosphoglycerol transferase MdoB</fullName>
    </submittedName>
</protein>
<organism evidence="14 15">
    <name type="scientific">Alkalicoccus daliensis</name>
    <dbReference type="NCBI Taxonomy" id="745820"/>
    <lineage>
        <taxon>Bacteria</taxon>
        <taxon>Bacillati</taxon>
        <taxon>Bacillota</taxon>
        <taxon>Bacilli</taxon>
        <taxon>Bacillales</taxon>
        <taxon>Bacillaceae</taxon>
        <taxon>Alkalicoccus</taxon>
    </lineage>
</organism>
<feature type="transmembrane region" description="Helical" evidence="12">
    <location>
        <begin position="57"/>
        <end position="77"/>
    </location>
</feature>
<dbReference type="AlphaFoldDB" id="A0A1H0G8X6"/>
<evidence type="ECO:0000256" key="12">
    <source>
        <dbReference type="SAM" id="Phobius"/>
    </source>
</evidence>
<dbReference type="Gene3D" id="3.30.1120.170">
    <property type="match status" value="1"/>
</dbReference>
<dbReference type="GO" id="GO:0046872">
    <property type="term" value="F:metal ion binding"/>
    <property type="evidence" value="ECO:0007669"/>
    <property type="project" value="UniProtKB-KW"/>
</dbReference>
<evidence type="ECO:0000256" key="2">
    <source>
        <dbReference type="ARBA" id="ARBA00004936"/>
    </source>
</evidence>
<keyword evidence="4 8" id="KW-1003">Cell membrane</keyword>
<feature type="binding site" evidence="11">
    <location>
        <position position="277"/>
    </location>
    <ligand>
        <name>Mn(2+)</name>
        <dbReference type="ChEBI" id="CHEBI:29035"/>
    </ligand>
</feature>
<dbReference type="RefSeq" id="WP_090842935.1">
    <property type="nucleotide sequence ID" value="NZ_FNIL01000006.1"/>
</dbReference>
<dbReference type="CDD" id="cd16015">
    <property type="entry name" value="LTA_synthase"/>
    <property type="match status" value="1"/>
</dbReference>
<dbReference type="EMBL" id="FNIL01000006">
    <property type="protein sequence ID" value="SDO03363.1"/>
    <property type="molecule type" value="Genomic_DNA"/>
</dbReference>
<comment type="subcellular location">
    <subcellularLocation>
        <location evidence="1">Cell membrane</location>
        <topology evidence="1">Multi-pass membrane protein</topology>
    </subcellularLocation>
</comment>
<dbReference type="InterPro" id="IPR050448">
    <property type="entry name" value="OpgB/LTA_synthase_biosynth"/>
</dbReference>
<evidence type="ECO:0000256" key="5">
    <source>
        <dbReference type="ARBA" id="ARBA00022692"/>
    </source>
</evidence>
<dbReference type="InterPro" id="IPR017850">
    <property type="entry name" value="Alkaline_phosphatase_core_sf"/>
</dbReference>
<evidence type="ECO:0000256" key="6">
    <source>
        <dbReference type="ARBA" id="ARBA00022989"/>
    </source>
</evidence>
<evidence type="ECO:0000256" key="8">
    <source>
        <dbReference type="PIRNR" id="PIRNR005091"/>
    </source>
</evidence>
<accession>A0A1H0G8X6</accession>
<keyword evidence="7 8" id="KW-0472">Membrane</keyword>
<feature type="binding site" evidence="11">
    <location>
        <position position="450"/>
    </location>
    <ligand>
        <name>Mn(2+)</name>
        <dbReference type="ChEBI" id="CHEBI:29035"/>
    </ligand>
</feature>
<keyword evidence="15" id="KW-1185">Reference proteome</keyword>
<evidence type="ECO:0000256" key="4">
    <source>
        <dbReference type="ARBA" id="ARBA00022475"/>
    </source>
</evidence>
<dbReference type="SUPFAM" id="SSF53649">
    <property type="entry name" value="Alkaline phosphatase-like"/>
    <property type="match status" value="1"/>
</dbReference>
<dbReference type="Proteomes" id="UP000198778">
    <property type="component" value="Unassembled WGS sequence"/>
</dbReference>
<evidence type="ECO:0000313" key="14">
    <source>
        <dbReference type="EMBL" id="SDO03363.1"/>
    </source>
</evidence>
<keyword evidence="5 12" id="KW-0812">Transmembrane</keyword>
<evidence type="ECO:0000313" key="15">
    <source>
        <dbReference type="Proteomes" id="UP000198778"/>
    </source>
</evidence>
<dbReference type="PIRSF" id="PIRSF005091">
    <property type="entry name" value="Mmb_sulf_HI1246"/>
    <property type="match status" value="1"/>
</dbReference>
<dbReference type="PANTHER" id="PTHR47371">
    <property type="entry name" value="LIPOTEICHOIC ACID SYNTHASE"/>
    <property type="match status" value="1"/>
</dbReference>
<evidence type="ECO:0000256" key="7">
    <source>
        <dbReference type="ARBA" id="ARBA00023136"/>
    </source>
</evidence>
<feature type="binding site" evidence="10">
    <location>
        <position position="390"/>
    </location>
    <ligand>
        <name>substrate</name>
    </ligand>
</feature>
<evidence type="ECO:0000256" key="11">
    <source>
        <dbReference type="PIRSR" id="PIRSR005091-3"/>
    </source>
</evidence>
<evidence type="ECO:0000256" key="10">
    <source>
        <dbReference type="PIRSR" id="PIRSR005091-2"/>
    </source>
</evidence>
<dbReference type="OrthoDB" id="5901192at2"/>
<feature type="transmembrane region" description="Helical" evidence="12">
    <location>
        <begin position="30"/>
        <end position="50"/>
    </location>
</feature>
<evidence type="ECO:0000256" key="1">
    <source>
        <dbReference type="ARBA" id="ARBA00004651"/>
    </source>
</evidence>
<dbReference type="Pfam" id="PF00884">
    <property type="entry name" value="Sulfatase"/>
    <property type="match status" value="1"/>
</dbReference>
<dbReference type="PANTHER" id="PTHR47371:SF3">
    <property type="entry name" value="PHOSPHOGLYCEROL TRANSFERASE I"/>
    <property type="match status" value="1"/>
</dbReference>
<gene>
    <name evidence="14" type="ORF">SAMN04488053_10621</name>
</gene>
<sequence>MKLLDYWMYLALAMGKLYIFSLYTDTAYPASLFILNLSGMLLLSSWVLLLRKEKRRWFFILLMLMHSTLLISDMWYYRYFENFLSIALISEIPQMTSVGGGFAAIIQWTDFFLYADVLLFILLIFLLRHFFTNSPRRTRMQTAGTAFGAGLVLFIAAISFQTATEDDWQRNQAITNMREYYALGFWGYHGVDLLKGIGITVYDRGKAPPEEMLAQQSESTDMPEEQPNVIIVQLESFQTSVINTEINGQELTPHLNQLQEEMLYFPNFYHQTHEGRTSDAEFIVNSSLYPLKSGSVYPQHPENKFDALPEELREHGYDTAAFHAYEKEFWNRNEVYGSLGYNSFFSEEDYPDGEIINIALNDKDFFDTSLAYMETMEEPYFSFLVALTSHIPYDFPEEKQVLDLSGYEDPLLRGYYHTVHYVDEAVGKLVDDLKEQELWEDSIVVFYGDHDSGLTAPEGEMARTNEVQNEVDLFKLDRAVPLFIKVPGEAAGEVVEQSGGQIDLAPTILDLLDIDTPFMLGQSLLDEEDNLTVFRDGSFRHGELYYVPDLTEAPGKGTCYAMSSGDEVSLQDCLEQEDRAINELLLSDMIIEGNLLEEARN</sequence>
<proteinExistence type="inferred from homology"/>
<feature type="transmembrane region" description="Helical" evidence="12">
    <location>
        <begin position="111"/>
        <end position="131"/>
    </location>
</feature>
<feature type="active site" evidence="9">
    <location>
        <position position="277"/>
    </location>
</feature>
<keyword evidence="10" id="KW-0464">Manganese</keyword>
<dbReference type="Gene3D" id="3.40.720.10">
    <property type="entry name" value="Alkaline Phosphatase, subunit A"/>
    <property type="match status" value="1"/>
</dbReference>
<dbReference type="GO" id="GO:0005886">
    <property type="term" value="C:plasma membrane"/>
    <property type="evidence" value="ECO:0007669"/>
    <property type="project" value="UniProtKB-SubCell"/>
</dbReference>
<feature type="domain" description="Sulfatase N-terminal" evidence="13">
    <location>
        <begin position="227"/>
        <end position="514"/>
    </location>
</feature>
<dbReference type="InterPro" id="IPR000917">
    <property type="entry name" value="Sulfatase_N"/>
</dbReference>
<dbReference type="STRING" id="745820.SAMN04488053_10621"/>
<reference evidence="15" key="1">
    <citation type="submission" date="2016-10" db="EMBL/GenBank/DDBJ databases">
        <authorList>
            <person name="Varghese N."/>
            <person name="Submissions S."/>
        </authorList>
    </citation>
    <scope>NUCLEOTIDE SEQUENCE [LARGE SCALE GENOMIC DNA]</scope>
    <source>
        <strain evidence="15">CGMCC 1.10369</strain>
    </source>
</reference>
<feature type="transmembrane region" description="Helical" evidence="12">
    <location>
        <begin position="143"/>
        <end position="160"/>
    </location>
</feature>